<comment type="caution">
    <text evidence="1">The sequence shown here is derived from an EMBL/GenBank/DDBJ whole genome shotgun (WGS) entry which is preliminary data.</text>
</comment>
<gene>
    <name evidence="1" type="ORF">BYL167_LOCUS42816</name>
</gene>
<sequence>MMKGTTTQIIVDSFRLRHSYLQLGQTMEQILNEMRFTQHIIF</sequence>
<protein>
    <submittedName>
        <fullName evidence="1">Uncharacterized protein</fullName>
    </submittedName>
</protein>
<dbReference type="EMBL" id="CAJOBH010112123">
    <property type="protein sequence ID" value="CAF4666918.1"/>
    <property type="molecule type" value="Genomic_DNA"/>
</dbReference>
<dbReference type="AlphaFoldDB" id="A0A8S2ZVM6"/>
<organism evidence="1 2">
    <name type="scientific">Rotaria magnacalcarata</name>
    <dbReference type="NCBI Taxonomy" id="392030"/>
    <lineage>
        <taxon>Eukaryota</taxon>
        <taxon>Metazoa</taxon>
        <taxon>Spiralia</taxon>
        <taxon>Gnathifera</taxon>
        <taxon>Rotifera</taxon>
        <taxon>Eurotatoria</taxon>
        <taxon>Bdelloidea</taxon>
        <taxon>Philodinida</taxon>
        <taxon>Philodinidae</taxon>
        <taxon>Rotaria</taxon>
    </lineage>
</organism>
<reference evidence="1" key="1">
    <citation type="submission" date="2021-02" db="EMBL/GenBank/DDBJ databases">
        <authorList>
            <person name="Nowell W R."/>
        </authorList>
    </citation>
    <scope>NUCLEOTIDE SEQUENCE</scope>
</reference>
<evidence type="ECO:0000313" key="2">
    <source>
        <dbReference type="Proteomes" id="UP000681967"/>
    </source>
</evidence>
<name>A0A8S2ZVM6_9BILA</name>
<proteinExistence type="predicted"/>
<evidence type="ECO:0000313" key="1">
    <source>
        <dbReference type="EMBL" id="CAF4666918.1"/>
    </source>
</evidence>
<dbReference type="Proteomes" id="UP000681967">
    <property type="component" value="Unassembled WGS sequence"/>
</dbReference>
<feature type="non-terminal residue" evidence="1">
    <location>
        <position position="42"/>
    </location>
</feature>
<accession>A0A8S2ZVM6</accession>